<feature type="domain" description="Alpha-amylase/branching enzyme C-terminal all beta" evidence="1">
    <location>
        <begin position="120"/>
        <end position="209"/>
    </location>
</feature>
<dbReference type="AlphaFoldDB" id="A0A2S1KND4"/>
<organism evidence="2 3">
    <name type="scientific">Weissella cibaria</name>
    <dbReference type="NCBI Taxonomy" id="137591"/>
    <lineage>
        <taxon>Bacteria</taxon>
        <taxon>Bacillati</taxon>
        <taxon>Bacillota</taxon>
        <taxon>Bacilli</taxon>
        <taxon>Lactobacillales</taxon>
        <taxon>Lactobacillaceae</taxon>
        <taxon>Weissella</taxon>
    </lineage>
</organism>
<dbReference type="PANTHER" id="PTHR43651:SF3">
    <property type="entry name" value="1,4-ALPHA-GLUCAN-BRANCHING ENZYME"/>
    <property type="match status" value="1"/>
</dbReference>
<dbReference type="PANTHER" id="PTHR43651">
    <property type="entry name" value="1,4-ALPHA-GLUCAN-BRANCHING ENZYME"/>
    <property type="match status" value="1"/>
</dbReference>
<dbReference type="GO" id="GO:0005978">
    <property type="term" value="P:glycogen biosynthetic process"/>
    <property type="evidence" value="ECO:0007669"/>
    <property type="project" value="TreeGrafter"/>
</dbReference>
<dbReference type="Proteomes" id="UP000244870">
    <property type="component" value="Chromosome"/>
</dbReference>
<dbReference type="Gene3D" id="3.20.20.80">
    <property type="entry name" value="Glycosidases"/>
    <property type="match status" value="1"/>
</dbReference>
<dbReference type="GO" id="GO:0043169">
    <property type="term" value="F:cation binding"/>
    <property type="evidence" value="ECO:0007669"/>
    <property type="project" value="InterPro"/>
</dbReference>
<gene>
    <name evidence="2" type="ORF">B6254_0071</name>
</gene>
<sequence length="220" mass="25550">MYTFDEQFTLPLSHDEVVHGKKSLMHKMFGDRYNQFANLRTMMVWMMAHPGKKLRFMGSEWGQFLEWRDEEGLEWRDLQDGMNRSMQHFTAELNKLYRDEHAFWEQDFVPAGVNFSQTDQGAQGTMALMRHGKKPSDTIIMAMNTLPVQKDDYRVIVPRAGRYDVLLNTEDIAFGGTWQHIPTDYEAFLVGDHYEISVILPATGALIIKQKKQVRGKNNG</sequence>
<dbReference type="EMBL" id="CP020928">
    <property type="protein sequence ID" value="AWF94528.1"/>
    <property type="molecule type" value="Genomic_DNA"/>
</dbReference>
<dbReference type="SUPFAM" id="SSF51445">
    <property type="entry name" value="(Trans)glycosidases"/>
    <property type="match status" value="1"/>
</dbReference>
<reference evidence="2 3" key="1">
    <citation type="submission" date="2017-04" db="EMBL/GenBank/DDBJ databases">
        <title>Weissella cibaria strain m2 complete genome.</title>
        <authorList>
            <person name="Pan Q."/>
            <person name="Tan M."/>
            <person name="Yao F."/>
            <person name="Su S."/>
        </authorList>
    </citation>
    <scope>NUCLEOTIDE SEQUENCE [LARGE SCALE GENOMIC DNA]</scope>
    <source>
        <strain evidence="2 3">M2</strain>
    </source>
</reference>
<evidence type="ECO:0000313" key="3">
    <source>
        <dbReference type="Proteomes" id="UP000244870"/>
    </source>
</evidence>
<proteinExistence type="predicted"/>
<dbReference type="Gene3D" id="2.60.40.1180">
    <property type="entry name" value="Golgi alpha-mannosidase II"/>
    <property type="match status" value="1"/>
</dbReference>
<dbReference type="SUPFAM" id="SSF51011">
    <property type="entry name" value="Glycosyl hydrolase domain"/>
    <property type="match status" value="1"/>
</dbReference>
<dbReference type="InterPro" id="IPR006048">
    <property type="entry name" value="A-amylase/branching_C"/>
</dbReference>
<evidence type="ECO:0000313" key="2">
    <source>
        <dbReference type="EMBL" id="AWF94528.1"/>
    </source>
</evidence>
<accession>A0A2S1KND4</accession>
<protein>
    <recommendedName>
        <fullName evidence="1">Alpha-amylase/branching enzyme C-terminal all beta domain-containing protein</fullName>
    </recommendedName>
</protein>
<dbReference type="Pfam" id="PF02806">
    <property type="entry name" value="Alpha-amylase_C"/>
    <property type="match status" value="1"/>
</dbReference>
<dbReference type="GO" id="GO:0003844">
    <property type="term" value="F:1,4-alpha-glucan branching enzyme activity"/>
    <property type="evidence" value="ECO:0007669"/>
    <property type="project" value="TreeGrafter"/>
</dbReference>
<evidence type="ECO:0000259" key="1">
    <source>
        <dbReference type="Pfam" id="PF02806"/>
    </source>
</evidence>
<dbReference type="GO" id="GO:0005829">
    <property type="term" value="C:cytosol"/>
    <property type="evidence" value="ECO:0007669"/>
    <property type="project" value="TreeGrafter"/>
</dbReference>
<dbReference type="InterPro" id="IPR017853">
    <property type="entry name" value="GH"/>
</dbReference>
<name>A0A2S1KND4_9LACO</name>
<dbReference type="InterPro" id="IPR013780">
    <property type="entry name" value="Glyco_hydro_b"/>
</dbReference>